<evidence type="ECO:0000313" key="3">
    <source>
        <dbReference type="EMBL" id="KKO08160.1"/>
    </source>
</evidence>
<dbReference type="NCBIfam" id="TIGR00229">
    <property type="entry name" value="sensory_box"/>
    <property type="match status" value="1"/>
</dbReference>
<dbReference type="InterPro" id="IPR035965">
    <property type="entry name" value="PAS-like_dom_sf"/>
</dbReference>
<dbReference type="PANTHER" id="PTHR46663:SF3">
    <property type="entry name" value="SLL0267 PROTEIN"/>
    <property type="match status" value="1"/>
</dbReference>
<dbReference type="InterPro" id="IPR052163">
    <property type="entry name" value="DGC-Regulatory_Protein"/>
</dbReference>
<dbReference type="SMART" id="SM00065">
    <property type="entry name" value="GAF"/>
    <property type="match status" value="1"/>
</dbReference>
<name>A0A0F9VVK5_9ZZZZ</name>
<dbReference type="EMBL" id="LAZR01000010">
    <property type="protein sequence ID" value="KKO08160.1"/>
    <property type="molecule type" value="Genomic_DNA"/>
</dbReference>
<feature type="domain" description="GGDEF" evidence="2">
    <location>
        <begin position="318"/>
        <end position="452"/>
    </location>
</feature>
<feature type="domain" description="PAS" evidence="1">
    <location>
        <begin position="13"/>
        <end position="76"/>
    </location>
</feature>
<evidence type="ECO:0000259" key="1">
    <source>
        <dbReference type="PROSITE" id="PS50112"/>
    </source>
</evidence>
<dbReference type="Gene3D" id="3.30.450.20">
    <property type="entry name" value="PAS domain"/>
    <property type="match status" value="1"/>
</dbReference>
<dbReference type="SMART" id="SM00091">
    <property type="entry name" value="PAS"/>
    <property type="match status" value="1"/>
</dbReference>
<dbReference type="InterPro" id="IPR000014">
    <property type="entry name" value="PAS"/>
</dbReference>
<dbReference type="Pfam" id="PF13185">
    <property type="entry name" value="GAF_2"/>
    <property type="match status" value="1"/>
</dbReference>
<sequence length="468" mass="51306">MKSDIPSSPPINALDLLLDAVCMVSADGRFVYASAACERVFGYTSEELAGRVMLELVHDDDVAATSATAERVMRGEQITHFENRYVRKDGQIAHIMWSARWSEADQLRIAVARDVTEQRHAEAMRAAVYAISEAANQVGDLTVLFQRIHHIVRDLLPVQLFSIALYNASTATLDFPYCEQESACDLTSDNQDPVLLSARILNSAQPLLLTPAQQVEHPVDLGSTATPLNWLGVPLMAQGSVLGALLLQGDPNGPYYNTRDLDLLQYVSTQITAAIQRSQLQSRLQFQSHYDQLTGLPNRALLLDRLGVALARAQRDRHSIALLYLDMDNFKQVNDSLGHDMGDQLLREAAERLAGCVRACDTVARMGGDEFVILLENVQRSTSAEAIASKVCLALGQTYQLDGTRISGGASVGVAQYPEHADDAQQLIKQADQAMYRVKQSGGNGHQTAFSEASIAMPLQSHQQTRMS</sequence>
<comment type="caution">
    <text evidence="3">The sequence shown here is derived from an EMBL/GenBank/DDBJ whole genome shotgun (WGS) entry which is preliminary data.</text>
</comment>
<gene>
    <name evidence="3" type="ORF">LCGC14_0048550</name>
</gene>
<dbReference type="PROSITE" id="PS50112">
    <property type="entry name" value="PAS"/>
    <property type="match status" value="1"/>
</dbReference>
<dbReference type="InterPro" id="IPR029787">
    <property type="entry name" value="Nucleotide_cyclase"/>
</dbReference>
<dbReference type="InterPro" id="IPR029016">
    <property type="entry name" value="GAF-like_dom_sf"/>
</dbReference>
<dbReference type="InterPro" id="IPR013656">
    <property type="entry name" value="PAS_4"/>
</dbReference>
<protein>
    <recommendedName>
        <fullName evidence="4">Diguanylate cyclase</fullName>
    </recommendedName>
</protein>
<organism evidence="3">
    <name type="scientific">marine sediment metagenome</name>
    <dbReference type="NCBI Taxonomy" id="412755"/>
    <lineage>
        <taxon>unclassified sequences</taxon>
        <taxon>metagenomes</taxon>
        <taxon>ecological metagenomes</taxon>
    </lineage>
</organism>
<dbReference type="Pfam" id="PF08448">
    <property type="entry name" value="PAS_4"/>
    <property type="match status" value="1"/>
</dbReference>
<dbReference type="NCBIfam" id="TIGR00254">
    <property type="entry name" value="GGDEF"/>
    <property type="match status" value="1"/>
</dbReference>
<dbReference type="Pfam" id="PF00990">
    <property type="entry name" value="GGDEF"/>
    <property type="match status" value="1"/>
</dbReference>
<dbReference type="SUPFAM" id="SSF55073">
    <property type="entry name" value="Nucleotide cyclase"/>
    <property type="match status" value="1"/>
</dbReference>
<dbReference type="CDD" id="cd01949">
    <property type="entry name" value="GGDEF"/>
    <property type="match status" value="1"/>
</dbReference>
<dbReference type="Gene3D" id="3.30.70.270">
    <property type="match status" value="1"/>
</dbReference>
<dbReference type="CDD" id="cd00130">
    <property type="entry name" value="PAS"/>
    <property type="match status" value="1"/>
</dbReference>
<dbReference type="SUPFAM" id="SSF55785">
    <property type="entry name" value="PYP-like sensor domain (PAS domain)"/>
    <property type="match status" value="1"/>
</dbReference>
<reference evidence="3" key="1">
    <citation type="journal article" date="2015" name="Nature">
        <title>Complex archaea that bridge the gap between prokaryotes and eukaryotes.</title>
        <authorList>
            <person name="Spang A."/>
            <person name="Saw J.H."/>
            <person name="Jorgensen S.L."/>
            <person name="Zaremba-Niedzwiedzka K."/>
            <person name="Martijn J."/>
            <person name="Lind A.E."/>
            <person name="van Eijk R."/>
            <person name="Schleper C."/>
            <person name="Guy L."/>
            <person name="Ettema T.J."/>
        </authorList>
    </citation>
    <scope>NUCLEOTIDE SEQUENCE</scope>
</reference>
<dbReference type="SUPFAM" id="SSF55781">
    <property type="entry name" value="GAF domain-like"/>
    <property type="match status" value="1"/>
</dbReference>
<evidence type="ECO:0008006" key="4">
    <source>
        <dbReference type="Google" id="ProtNLM"/>
    </source>
</evidence>
<dbReference type="InterPro" id="IPR000160">
    <property type="entry name" value="GGDEF_dom"/>
</dbReference>
<dbReference type="PANTHER" id="PTHR46663">
    <property type="entry name" value="DIGUANYLATE CYCLASE DGCT-RELATED"/>
    <property type="match status" value="1"/>
</dbReference>
<dbReference type="PROSITE" id="PS50887">
    <property type="entry name" value="GGDEF"/>
    <property type="match status" value="1"/>
</dbReference>
<dbReference type="Gene3D" id="3.30.450.40">
    <property type="match status" value="1"/>
</dbReference>
<dbReference type="SMART" id="SM00267">
    <property type="entry name" value="GGDEF"/>
    <property type="match status" value="1"/>
</dbReference>
<dbReference type="AlphaFoldDB" id="A0A0F9VVK5"/>
<proteinExistence type="predicted"/>
<dbReference type="FunFam" id="3.30.70.270:FF:000001">
    <property type="entry name" value="Diguanylate cyclase domain protein"/>
    <property type="match status" value="1"/>
</dbReference>
<dbReference type="InterPro" id="IPR003018">
    <property type="entry name" value="GAF"/>
</dbReference>
<dbReference type="InterPro" id="IPR043128">
    <property type="entry name" value="Rev_trsase/Diguanyl_cyclase"/>
</dbReference>
<evidence type="ECO:0000259" key="2">
    <source>
        <dbReference type="PROSITE" id="PS50887"/>
    </source>
</evidence>
<accession>A0A0F9VVK5</accession>